<dbReference type="CDD" id="cd02440">
    <property type="entry name" value="AdoMet_MTases"/>
    <property type="match status" value="1"/>
</dbReference>
<dbReference type="PANTHER" id="PTHR12993:SF29">
    <property type="entry name" value="BLR3841 PROTEIN"/>
    <property type="match status" value="1"/>
</dbReference>
<dbReference type="GO" id="GO:0009312">
    <property type="term" value="P:oligosaccharide biosynthetic process"/>
    <property type="evidence" value="ECO:0007669"/>
    <property type="project" value="InterPro"/>
</dbReference>
<comment type="caution">
    <text evidence="2">The sequence shown here is derived from an EMBL/GenBank/DDBJ whole genome shotgun (WGS) entry which is preliminary data.</text>
</comment>
<evidence type="ECO:0000313" key="3">
    <source>
        <dbReference type="Proteomes" id="UP000285376"/>
    </source>
</evidence>
<reference evidence="2 3" key="1">
    <citation type="submission" date="2018-08" db="EMBL/GenBank/DDBJ databases">
        <title>Whole genome sequence analysis of Dermacoccus abyssi bacteria isolated from Deep Mariana trench Micromonospora spp reveals genes involved in the environmental adaptation and production of secondary metabolites.</title>
        <authorList>
            <person name="Abdel-Mageed W.M."/>
            <person name="Lehri B."/>
            <person name="Nouioui I."/>
            <person name="Goodfellow I."/>
            <person name="Jaspars M."/>
            <person name="Karlyshev A."/>
        </authorList>
    </citation>
    <scope>NUCLEOTIDE SEQUENCE [LARGE SCALE GENOMIC DNA]</scope>
    <source>
        <strain evidence="2 3">MT1.1</strain>
    </source>
</reference>
<dbReference type="InterPro" id="IPR003737">
    <property type="entry name" value="GlcNAc_PI_deacetylase-related"/>
</dbReference>
<keyword evidence="1" id="KW-0862">Zinc</keyword>
<dbReference type="PANTHER" id="PTHR12993">
    <property type="entry name" value="N-ACETYLGLUCOSAMINYL-PHOSPHATIDYLINOSITOL DE-N-ACETYLASE-RELATED"/>
    <property type="match status" value="1"/>
</dbReference>
<name>A0A417Z7G4_9MICO</name>
<organism evidence="2 3">
    <name type="scientific">Dermacoccus abyssi</name>
    <dbReference type="NCBI Taxonomy" id="322596"/>
    <lineage>
        <taxon>Bacteria</taxon>
        <taxon>Bacillati</taxon>
        <taxon>Actinomycetota</taxon>
        <taxon>Actinomycetes</taxon>
        <taxon>Micrococcales</taxon>
        <taxon>Dermacoccaceae</taxon>
        <taxon>Dermacoccus</taxon>
    </lineage>
</organism>
<dbReference type="InterPro" id="IPR029063">
    <property type="entry name" value="SAM-dependent_MTases_sf"/>
</dbReference>
<dbReference type="Gene3D" id="3.40.50.150">
    <property type="entry name" value="Vaccinia Virus protein VP39"/>
    <property type="match status" value="1"/>
</dbReference>
<accession>A0A417Z7G4</accession>
<keyword evidence="2" id="KW-0489">Methyltransferase</keyword>
<dbReference type="Pfam" id="PF02585">
    <property type="entry name" value="PIG-L"/>
    <property type="match status" value="1"/>
</dbReference>
<sequence>MSGTWSAREPGRSEQSWFDTVAWSRLPAVDMGALTERWKRLLVVSAHPDDETLGAGAFVAQAAASGLPIDTVLVTDGEAAYPSADARAKAVLAEWRGREYDAALAALGVGGAVHRLGLPDGGVAPARAALAERLAPLVDESTLVLAPWSQDGHIDHDTTGVVAAQVARAASASCIHYPVWLWHWATPDTLDWDRVVLAVPDARSLHRKQDAIGVYRSQTNGLTGVAAAPEVLDGGVMAHFARLTEVLVDPDGVLPHAASQGITPSTSFDAMFAQSDDPWNVESSWYERRRSALVAAVLPNERLGRVLDIGCSTGALTAQLAERAESVLALDISDEALARARRRSVTNVEWRRAQVPRDLGGIDTGYDLVVLSEIGYFLDGRAIAELIGQVDRLLAPGGVVLAANWLASTQEIPLDGTLVDAQLRAVWPVVAEYRDSDVSIVVHQPQERV</sequence>
<dbReference type="SUPFAM" id="SSF53335">
    <property type="entry name" value="S-adenosyl-L-methionine-dependent methyltransferases"/>
    <property type="match status" value="1"/>
</dbReference>
<dbReference type="Proteomes" id="UP000285376">
    <property type="component" value="Unassembled WGS sequence"/>
</dbReference>
<dbReference type="GO" id="GO:0016811">
    <property type="term" value="F:hydrolase activity, acting on carbon-nitrogen (but not peptide) bonds, in linear amides"/>
    <property type="evidence" value="ECO:0007669"/>
    <property type="project" value="TreeGrafter"/>
</dbReference>
<dbReference type="GO" id="GO:0008757">
    <property type="term" value="F:S-adenosylmethionine-dependent methyltransferase activity"/>
    <property type="evidence" value="ECO:0007669"/>
    <property type="project" value="InterPro"/>
</dbReference>
<dbReference type="AlphaFoldDB" id="A0A417Z7G4"/>
<protein>
    <submittedName>
        <fullName evidence="2">Methyltransferase domain-containing protein</fullName>
    </submittedName>
</protein>
<dbReference type="SUPFAM" id="SSF102588">
    <property type="entry name" value="LmbE-like"/>
    <property type="match status" value="1"/>
</dbReference>
<evidence type="ECO:0000313" key="2">
    <source>
        <dbReference type="EMBL" id="RHW46548.1"/>
    </source>
</evidence>
<dbReference type="GO" id="GO:0032259">
    <property type="term" value="P:methylation"/>
    <property type="evidence" value="ECO:0007669"/>
    <property type="project" value="UniProtKB-KW"/>
</dbReference>
<dbReference type="InterPro" id="IPR024078">
    <property type="entry name" value="LmbE-like_dom_sf"/>
</dbReference>
<dbReference type="RefSeq" id="WP_118912838.1">
    <property type="nucleotide sequence ID" value="NZ_CBCRVH010000003.1"/>
</dbReference>
<proteinExistence type="predicted"/>
<dbReference type="EMBL" id="QWLM01000004">
    <property type="protein sequence ID" value="RHW46548.1"/>
    <property type="molecule type" value="Genomic_DNA"/>
</dbReference>
<dbReference type="Pfam" id="PF05401">
    <property type="entry name" value="NodS"/>
    <property type="match status" value="1"/>
</dbReference>
<gene>
    <name evidence="2" type="ORF">D1832_04670</name>
</gene>
<dbReference type="InterPro" id="IPR008715">
    <property type="entry name" value="SAM-MeTfrase_NodS-like"/>
</dbReference>
<dbReference type="Gene3D" id="3.40.50.10320">
    <property type="entry name" value="LmbE-like"/>
    <property type="match status" value="1"/>
</dbReference>
<evidence type="ECO:0000256" key="1">
    <source>
        <dbReference type="ARBA" id="ARBA00022833"/>
    </source>
</evidence>
<dbReference type="GO" id="GO:0016137">
    <property type="term" value="P:glycoside metabolic process"/>
    <property type="evidence" value="ECO:0007669"/>
    <property type="project" value="UniProtKB-ARBA"/>
</dbReference>
<keyword evidence="2" id="KW-0808">Transferase</keyword>